<dbReference type="AlphaFoldDB" id="A0A815UE67"/>
<dbReference type="CDD" id="cd00054">
    <property type="entry name" value="EGF_CA"/>
    <property type="match status" value="1"/>
</dbReference>
<dbReference type="PROSITE" id="PS01186">
    <property type="entry name" value="EGF_2"/>
    <property type="match status" value="1"/>
</dbReference>
<dbReference type="OrthoDB" id="283575at2759"/>
<keyword evidence="7" id="KW-0812">Transmembrane</keyword>
<dbReference type="InterPro" id="IPR000742">
    <property type="entry name" value="EGF"/>
</dbReference>
<gene>
    <name evidence="9" type="ORF">EDS130_LOCUS43669</name>
</gene>
<comment type="caution">
    <text evidence="9">The sequence shown here is derived from an EMBL/GenBank/DDBJ whole genome shotgun (WGS) entry which is preliminary data.</text>
</comment>
<reference evidence="9" key="1">
    <citation type="submission" date="2021-02" db="EMBL/GenBank/DDBJ databases">
        <authorList>
            <person name="Nowell W R."/>
        </authorList>
    </citation>
    <scope>NUCLEOTIDE SEQUENCE</scope>
</reference>
<dbReference type="FunFam" id="2.10.25.10:FF:000012">
    <property type="entry name" value="Delta-like protein"/>
    <property type="match status" value="1"/>
</dbReference>
<feature type="disulfide bond" evidence="6">
    <location>
        <begin position="554"/>
        <end position="563"/>
    </location>
</feature>
<dbReference type="InterPro" id="IPR051022">
    <property type="entry name" value="Notch_Cell-Fate_Det"/>
</dbReference>
<evidence type="ECO:0000256" key="5">
    <source>
        <dbReference type="ARBA" id="ARBA00023180"/>
    </source>
</evidence>
<dbReference type="GO" id="GO:0005886">
    <property type="term" value="C:plasma membrane"/>
    <property type="evidence" value="ECO:0007669"/>
    <property type="project" value="TreeGrafter"/>
</dbReference>
<feature type="domain" description="EGF-like" evidence="8">
    <location>
        <begin position="525"/>
        <end position="564"/>
    </location>
</feature>
<feature type="transmembrane region" description="Helical" evidence="7">
    <location>
        <begin position="823"/>
        <end position="845"/>
    </location>
</feature>
<dbReference type="EMBL" id="CAJNOJ010000746">
    <property type="protein sequence ID" value="CAF1517782.1"/>
    <property type="molecule type" value="Genomic_DNA"/>
</dbReference>
<sequence length="859" mass="98089">MLAEPRVYCFQDPAFRCEDVSYAASFSHMFCGDFLLKEIIESHEENKHLSNECWHALYCSIHHAARLTAECSIYCIKKTNQCVINMTKVCSSSFAVYPQKPVFDGHIRYVYLTNQTLILQLVFLPFKRACLFVVMPILNMIQQYACLDQKRAHLQIISVLTKICLAITQFNDSVVNCLGALDELAYCRQQMGQTDHKLATYRCWNETSCSLPIIEEIEFTCHFDGAIVENINPDVIIIMTDMIRDSDYLLRNVPLIQHFDLIQSNGYPSRIASSSKLAQSDAVIKPVTSTGQNSPNRRISLREAWGCNRGITVRYRSKTNSRCLCPPSYYGTQCQFQNQRVSLTLQFRPVCSPECHGFFAIAVSLMDQNGLVHSQDVLSYTPQYDCARKFNLNLLYQQRPKNETITYSLHIDVYNKSTNLLTFYSSWLVPIKFAFLPVNRVVALLTLPLEPPRAHCAVFCGHGQCMTYANAQHTTYCLCDRGWSGLNCTVAYQCRCSLDSVCLGIVNNRSTCMCPAHRIGPRCLLPSVCQSNPCKNGGLCTAHDTNPYEYICRCPNNFSGKTCEQTDTGILITLNEVIIPQAMLVYFIAVRGYEDPLFTTVSTKIPYDKEEVVLYFSHLFHIVLSQIQNDYYLIFLQDNNANGLSIETQLSPSRHCPRVDKFLKIRWPPLRRVKYYHKICREHPQLACFHDEDTFMCLCTKERHANCFHFDFNQTSHECRSLHDCQNNASCFQDRPCPSRILCICSDCYYGSKCQFTTKGVGFSLDVILAYQIRPNLSIGRQPFSVKFSLIITMVMFILTVLTGTLSVLTFKSKIIRQVGCGIYLITSSILTLLVAIIFTLKFVFLLTKVMFMIHFIDV</sequence>
<evidence type="ECO:0000256" key="3">
    <source>
        <dbReference type="ARBA" id="ARBA00022737"/>
    </source>
</evidence>
<organism evidence="9 10">
    <name type="scientific">Adineta ricciae</name>
    <name type="common">Rotifer</name>
    <dbReference type="NCBI Taxonomy" id="249248"/>
    <lineage>
        <taxon>Eukaryota</taxon>
        <taxon>Metazoa</taxon>
        <taxon>Spiralia</taxon>
        <taxon>Gnathifera</taxon>
        <taxon>Rotifera</taxon>
        <taxon>Eurotatoria</taxon>
        <taxon>Bdelloidea</taxon>
        <taxon>Adinetida</taxon>
        <taxon>Adinetidae</taxon>
        <taxon>Adineta</taxon>
    </lineage>
</organism>
<evidence type="ECO:0000256" key="1">
    <source>
        <dbReference type="ARBA" id="ARBA00022536"/>
    </source>
</evidence>
<dbReference type="SMART" id="SM00181">
    <property type="entry name" value="EGF"/>
    <property type="match status" value="5"/>
</dbReference>
<dbReference type="GO" id="GO:0045197">
    <property type="term" value="P:establishment or maintenance of epithelial cell apical/basal polarity"/>
    <property type="evidence" value="ECO:0007669"/>
    <property type="project" value="TreeGrafter"/>
</dbReference>
<dbReference type="Gene3D" id="2.10.25.10">
    <property type="entry name" value="Laminin"/>
    <property type="match status" value="1"/>
</dbReference>
<evidence type="ECO:0000256" key="4">
    <source>
        <dbReference type="ARBA" id="ARBA00023157"/>
    </source>
</evidence>
<dbReference type="GO" id="GO:0032991">
    <property type="term" value="C:protein-containing complex"/>
    <property type="evidence" value="ECO:0007669"/>
    <property type="project" value="TreeGrafter"/>
</dbReference>
<evidence type="ECO:0000256" key="6">
    <source>
        <dbReference type="PROSITE-ProRule" id="PRU00076"/>
    </source>
</evidence>
<dbReference type="PANTHER" id="PTHR24049:SF22">
    <property type="entry name" value="DROSOPHILA CRUMBS HOMOLOG"/>
    <property type="match status" value="1"/>
</dbReference>
<feature type="transmembrane region" description="Helical" evidence="7">
    <location>
        <begin position="788"/>
        <end position="811"/>
    </location>
</feature>
<keyword evidence="1 6" id="KW-0245">EGF-like domain</keyword>
<protein>
    <recommendedName>
        <fullName evidence="8">EGF-like domain-containing protein</fullName>
    </recommendedName>
</protein>
<dbReference type="SUPFAM" id="SSF57196">
    <property type="entry name" value="EGF/Laminin"/>
    <property type="match status" value="1"/>
</dbReference>
<dbReference type="PROSITE" id="PS50026">
    <property type="entry name" value="EGF_3"/>
    <property type="match status" value="1"/>
</dbReference>
<keyword evidence="2" id="KW-0732">Signal</keyword>
<dbReference type="GO" id="GO:0007157">
    <property type="term" value="P:heterophilic cell-cell adhesion via plasma membrane cell adhesion molecules"/>
    <property type="evidence" value="ECO:0007669"/>
    <property type="project" value="TreeGrafter"/>
</dbReference>
<accession>A0A815UE67</accession>
<dbReference type="PANTHER" id="PTHR24049">
    <property type="entry name" value="CRUMBS FAMILY MEMBER"/>
    <property type="match status" value="1"/>
</dbReference>
<keyword evidence="3" id="KW-0677">Repeat</keyword>
<evidence type="ECO:0000256" key="2">
    <source>
        <dbReference type="ARBA" id="ARBA00022729"/>
    </source>
</evidence>
<evidence type="ECO:0000259" key="8">
    <source>
        <dbReference type="PROSITE" id="PS50026"/>
    </source>
</evidence>
<comment type="caution">
    <text evidence="6">Lacks conserved residue(s) required for the propagation of feature annotation.</text>
</comment>
<dbReference type="PROSITE" id="PS00022">
    <property type="entry name" value="EGF_1"/>
    <property type="match status" value="4"/>
</dbReference>
<keyword evidence="5" id="KW-0325">Glycoprotein</keyword>
<evidence type="ECO:0000313" key="10">
    <source>
        <dbReference type="Proteomes" id="UP000663852"/>
    </source>
</evidence>
<name>A0A815UE67_ADIRI</name>
<proteinExistence type="predicted"/>
<keyword evidence="4 6" id="KW-1015">Disulfide bond</keyword>
<evidence type="ECO:0000256" key="7">
    <source>
        <dbReference type="SAM" id="Phobius"/>
    </source>
</evidence>
<keyword evidence="7" id="KW-1133">Transmembrane helix</keyword>
<evidence type="ECO:0000313" key="9">
    <source>
        <dbReference type="EMBL" id="CAF1517782.1"/>
    </source>
</evidence>
<dbReference type="Proteomes" id="UP000663852">
    <property type="component" value="Unassembled WGS sequence"/>
</dbReference>
<keyword evidence="7" id="KW-0472">Membrane</keyword>